<comment type="caution">
    <text evidence="1">The sequence shown here is derived from an EMBL/GenBank/DDBJ whole genome shotgun (WGS) entry which is preliminary data.</text>
</comment>
<name>A0ABR9KWM2_9ACTN</name>
<organism evidence="1 2">
    <name type="scientific">Nonomuraea africana</name>
    <dbReference type="NCBI Taxonomy" id="46171"/>
    <lineage>
        <taxon>Bacteria</taxon>
        <taxon>Bacillati</taxon>
        <taxon>Actinomycetota</taxon>
        <taxon>Actinomycetes</taxon>
        <taxon>Streptosporangiales</taxon>
        <taxon>Streptosporangiaceae</taxon>
        <taxon>Nonomuraea</taxon>
    </lineage>
</organism>
<protein>
    <submittedName>
        <fullName evidence="1">Uncharacterized protein</fullName>
    </submittedName>
</protein>
<sequence length="72" mass="7837">MPYMIGGAEPSLLAELARTLRDDPEVTVRRIMGAADRPSLLAVDMTPARAEALKALYGPRLTIEPDSPVEPY</sequence>
<accession>A0ABR9KWM2</accession>
<reference evidence="1 2" key="1">
    <citation type="submission" date="2020-10" db="EMBL/GenBank/DDBJ databases">
        <title>Sequencing the genomes of 1000 actinobacteria strains.</title>
        <authorList>
            <person name="Klenk H.-P."/>
        </authorList>
    </citation>
    <scope>NUCLEOTIDE SEQUENCE [LARGE SCALE GENOMIC DNA]</scope>
    <source>
        <strain evidence="1 2">DSM 43748</strain>
    </source>
</reference>
<evidence type="ECO:0000313" key="2">
    <source>
        <dbReference type="Proteomes" id="UP000661607"/>
    </source>
</evidence>
<keyword evidence="2" id="KW-1185">Reference proteome</keyword>
<proteinExistence type="predicted"/>
<dbReference type="EMBL" id="JADBEF010000001">
    <property type="protein sequence ID" value="MBE1566436.1"/>
    <property type="molecule type" value="Genomic_DNA"/>
</dbReference>
<dbReference type="RefSeq" id="WP_192780467.1">
    <property type="nucleotide sequence ID" value="NZ_BAAASY010000021.1"/>
</dbReference>
<evidence type="ECO:0000313" key="1">
    <source>
        <dbReference type="EMBL" id="MBE1566436.1"/>
    </source>
</evidence>
<gene>
    <name evidence="1" type="ORF">H4W81_009215</name>
</gene>
<dbReference type="Proteomes" id="UP000661607">
    <property type="component" value="Unassembled WGS sequence"/>
</dbReference>